<dbReference type="Pfam" id="PF10324">
    <property type="entry name" value="7TM_GPCR_Srw"/>
    <property type="match status" value="1"/>
</dbReference>
<keyword evidence="2 5" id="KW-0812">Transmembrane</keyword>
<name>A0AAE0RTZ7_9BIVA</name>
<feature type="transmembrane region" description="Helical" evidence="5">
    <location>
        <begin position="117"/>
        <end position="140"/>
    </location>
</feature>
<evidence type="ECO:0000256" key="1">
    <source>
        <dbReference type="ARBA" id="ARBA00004370"/>
    </source>
</evidence>
<feature type="transmembrane region" description="Helical" evidence="5">
    <location>
        <begin position="271"/>
        <end position="296"/>
    </location>
</feature>
<dbReference type="CDD" id="cd14978">
    <property type="entry name" value="7tmA_FMRFamide_R-like"/>
    <property type="match status" value="1"/>
</dbReference>
<keyword evidence="8" id="KW-1185">Reference proteome</keyword>
<dbReference type="InterPro" id="IPR000276">
    <property type="entry name" value="GPCR_Rhodpsn"/>
</dbReference>
<dbReference type="InterPro" id="IPR017452">
    <property type="entry name" value="GPCR_Rhodpsn_7TM"/>
</dbReference>
<dbReference type="AlphaFoldDB" id="A0AAE0RTZ7"/>
<feature type="domain" description="G-protein coupled receptors family 1 profile" evidence="6">
    <location>
        <begin position="53"/>
        <end position="326"/>
    </location>
</feature>
<dbReference type="PANTHER" id="PTHR46273:SF4">
    <property type="entry name" value="AT19640P"/>
    <property type="match status" value="1"/>
</dbReference>
<reference evidence="7" key="2">
    <citation type="journal article" date="2021" name="Genome Biol. Evol.">
        <title>Developing a high-quality reference genome for a parasitic bivalve with doubly uniparental inheritance (Bivalvia: Unionida).</title>
        <authorList>
            <person name="Smith C.H."/>
        </authorList>
    </citation>
    <scope>NUCLEOTIDE SEQUENCE</scope>
    <source>
        <strain evidence="7">CHS0354</strain>
        <tissue evidence="7">Mantle</tissue>
    </source>
</reference>
<dbReference type="InterPro" id="IPR019427">
    <property type="entry name" value="7TM_GPCR_serpentine_rcpt_Srw"/>
</dbReference>
<evidence type="ECO:0000256" key="4">
    <source>
        <dbReference type="ARBA" id="ARBA00023136"/>
    </source>
</evidence>
<dbReference type="GO" id="GO:0008528">
    <property type="term" value="F:G protein-coupled peptide receptor activity"/>
    <property type="evidence" value="ECO:0007669"/>
    <property type="project" value="InterPro"/>
</dbReference>
<dbReference type="Gene3D" id="1.20.1070.10">
    <property type="entry name" value="Rhodopsin 7-helix transmembrane proteins"/>
    <property type="match status" value="1"/>
</dbReference>
<evidence type="ECO:0000313" key="7">
    <source>
        <dbReference type="EMBL" id="KAK3579561.1"/>
    </source>
</evidence>
<comment type="caution">
    <text evidence="7">The sequence shown here is derived from an EMBL/GenBank/DDBJ whole genome shotgun (WGS) entry which is preliminary data.</text>
</comment>
<dbReference type="Proteomes" id="UP001195483">
    <property type="component" value="Unassembled WGS sequence"/>
</dbReference>
<feature type="transmembrane region" description="Helical" evidence="5">
    <location>
        <begin position="41"/>
        <end position="61"/>
    </location>
</feature>
<dbReference type="PRINTS" id="PR00237">
    <property type="entry name" value="GPCRRHODOPSN"/>
</dbReference>
<organism evidence="7 8">
    <name type="scientific">Potamilus streckersoni</name>
    <dbReference type="NCBI Taxonomy" id="2493646"/>
    <lineage>
        <taxon>Eukaryota</taxon>
        <taxon>Metazoa</taxon>
        <taxon>Spiralia</taxon>
        <taxon>Lophotrochozoa</taxon>
        <taxon>Mollusca</taxon>
        <taxon>Bivalvia</taxon>
        <taxon>Autobranchia</taxon>
        <taxon>Heteroconchia</taxon>
        <taxon>Palaeoheterodonta</taxon>
        <taxon>Unionida</taxon>
        <taxon>Unionoidea</taxon>
        <taxon>Unionidae</taxon>
        <taxon>Ambleminae</taxon>
        <taxon>Lampsilini</taxon>
        <taxon>Potamilus</taxon>
    </lineage>
</organism>
<evidence type="ECO:0000256" key="3">
    <source>
        <dbReference type="ARBA" id="ARBA00022989"/>
    </source>
</evidence>
<dbReference type="PANTHER" id="PTHR46273">
    <property type="entry name" value="MYOSUPPRESSIN RECEPTOR 1, ISOFORM B-RELATED"/>
    <property type="match status" value="1"/>
</dbReference>
<feature type="transmembrane region" description="Helical" evidence="5">
    <location>
        <begin position="302"/>
        <end position="325"/>
    </location>
</feature>
<gene>
    <name evidence="7" type="ORF">CHS0354_039183</name>
</gene>
<feature type="transmembrane region" description="Helical" evidence="5">
    <location>
        <begin position="73"/>
        <end position="97"/>
    </location>
</feature>
<feature type="transmembrane region" description="Helical" evidence="5">
    <location>
        <begin position="160"/>
        <end position="180"/>
    </location>
</feature>
<evidence type="ECO:0000313" key="8">
    <source>
        <dbReference type="Proteomes" id="UP001195483"/>
    </source>
</evidence>
<reference evidence="7" key="3">
    <citation type="submission" date="2023-05" db="EMBL/GenBank/DDBJ databases">
        <authorList>
            <person name="Smith C.H."/>
        </authorList>
    </citation>
    <scope>NUCLEOTIDE SEQUENCE</scope>
    <source>
        <strain evidence="7">CHS0354</strain>
        <tissue evidence="7">Mantle</tissue>
    </source>
</reference>
<reference evidence="7" key="1">
    <citation type="journal article" date="2021" name="Genome Biol. Evol.">
        <title>A High-Quality Reference Genome for a Parasitic Bivalve with Doubly Uniparental Inheritance (Bivalvia: Unionida).</title>
        <authorList>
            <person name="Smith C.H."/>
        </authorList>
    </citation>
    <scope>NUCLEOTIDE SEQUENCE</scope>
    <source>
        <strain evidence="7">CHS0354</strain>
    </source>
</reference>
<evidence type="ECO:0000256" key="2">
    <source>
        <dbReference type="ARBA" id="ARBA00022692"/>
    </source>
</evidence>
<dbReference type="SUPFAM" id="SSF81321">
    <property type="entry name" value="Family A G protein-coupled receptor-like"/>
    <property type="match status" value="1"/>
</dbReference>
<evidence type="ECO:0000259" key="6">
    <source>
        <dbReference type="PROSITE" id="PS50262"/>
    </source>
</evidence>
<keyword evidence="3 5" id="KW-1133">Transmembrane helix</keyword>
<dbReference type="InterPro" id="IPR053219">
    <property type="entry name" value="GPCR_Dmsr-1"/>
</dbReference>
<sequence length="328" mass="36705">MNDTNQTSEADTNERGVAGVNSQAYVNLEAYAYWYWEVHPYLSLIVCTFGIATNIANIIILTRKKMLSSINTILTGIAISDIITMVEYIPYALHFYILTDIGDLPKRHTLGWSTYLAVHSCLSNTTHTISIWLGVCMAIVRYIFIRSRGNSGWNLDINRACILVAVIYTVSVIVFIPNYITTEVQPSFHATSNTTIYRIKNLEIHMRNTSIINAVNVWVFITVGKIVPCCLIAIFGGLLLRTLQESRQLAENLKGPSSTERMKQHERTTSMLLAIIAMFILAELPSGILAVVSVFVEDFFMSYYLLVADTLDIVSLLNNAVNFVISVA</sequence>
<comment type="subcellular location">
    <subcellularLocation>
        <location evidence="1">Membrane</location>
    </subcellularLocation>
</comment>
<keyword evidence="4 5" id="KW-0472">Membrane</keyword>
<protein>
    <recommendedName>
        <fullName evidence="6">G-protein coupled receptors family 1 profile domain-containing protein</fullName>
    </recommendedName>
</protein>
<evidence type="ECO:0000256" key="5">
    <source>
        <dbReference type="SAM" id="Phobius"/>
    </source>
</evidence>
<dbReference type="PROSITE" id="PS50262">
    <property type="entry name" value="G_PROTEIN_RECEP_F1_2"/>
    <property type="match status" value="1"/>
</dbReference>
<proteinExistence type="predicted"/>
<dbReference type="GO" id="GO:0005886">
    <property type="term" value="C:plasma membrane"/>
    <property type="evidence" value="ECO:0007669"/>
    <property type="project" value="TreeGrafter"/>
</dbReference>
<accession>A0AAE0RTZ7</accession>
<feature type="transmembrane region" description="Helical" evidence="5">
    <location>
        <begin position="217"/>
        <end position="240"/>
    </location>
</feature>
<dbReference type="EMBL" id="JAEAOA010002292">
    <property type="protein sequence ID" value="KAK3579561.1"/>
    <property type="molecule type" value="Genomic_DNA"/>
</dbReference>